<proteinExistence type="predicted"/>
<protein>
    <submittedName>
        <fullName evidence="1">Uncharacterized protein</fullName>
    </submittedName>
</protein>
<sequence length="103" mass="11361">MREIIAKTCHISTNAFEVLFTRMNKKKWINQPRPSGICNVVTAVILERQDDTGVMWTYTQTRVAVDDDAAVCKGFELNKPLTFTSGGSSAVVLDCSGIDTSVF</sequence>
<keyword evidence="2" id="KW-1185">Reference proteome</keyword>
<comment type="caution">
    <text evidence="1">The sequence shown here is derived from an EMBL/GenBank/DDBJ whole genome shotgun (WGS) entry which is preliminary data.</text>
</comment>
<dbReference type="EMBL" id="RAWE01000076">
    <property type="protein sequence ID" value="RKH01245.1"/>
    <property type="molecule type" value="Genomic_DNA"/>
</dbReference>
<evidence type="ECO:0000313" key="2">
    <source>
        <dbReference type="Proteomes" id="UP000268313"/>
    </source>
</evidence>
<gene>
    <name evidence="1" type="ORF">D7X32_21080</name>
</gene>
<reference evidence="2" key="1">
    <citation type="submission" date="2018-09" db="EMBL/GenBank/DDBJ databases">
        <authorList>
            <person name="Livingstone P.G."/>
            <person name="Whitworth D.E."/>
        </authorList>
    </citation>
    <scope>NUCLEOTIDE SEQUENCE [LARGE SCALE GENOMIC DNA]</scope>
    <source>
        <strain evidence="2">CA043D</strain>
    </source>
</reference>
<organism evidence="1 2">
    <name type="scientific">Corallococcus carmarthensis</name>
    <dbReference type="NCBI Taxonomy" id="2316728"/>
    <lineage>
        <taxon>Bacteria</taxon>
        <taxon>Pseudomonadati</taxon>
        <taxon>Myxococcota</taxon>
        <taxon>Myxococcia</taxon>
        <taxon>Myxococcales</taxon>
        <taxon>Cystobacterineae</taxon>
        <taxon>Myxococcaceae</taxon>
        <taxon>Corallococcus</taxon>
    </lineage>
</organism>
<accession>A0A3A8KA70</accession>
<dbReference type="AlphaFoldDB" id="A0A3A8KA70"/>
<evidence type="ECO:0000313" key="1">
    <source>
        <dbReference type="EMBL" id="RKH01245.1"/>
    </source>
</evidence>
<name>A0A3A8KA70_9BACT</name>
<dbReference type="Proteomes" id="UP000268313">
    <property type="component" value="Unassembled WGS sequence"/>
</dbReference>